<dbReference type="InParanoid" id="A0A1Y2AWK9"/>
<name>A0A1Y2AWK9_9TREE</name>
<comment type="caution">
    <text evidence="2">The sequence shown here is derived from an EMBL/GenBank/DDBJ whole genome shotgun (WGS) entry which is preliminary data.</text>
</comment>
<accession>A0A1Y2AWK9</accession>
<evidence type="ECO:0000256" key="1">
    <source>
        <dbReference type="SAM" id="MobiDB-lite"/>
    </source>
</evidence>
<feature type="compositionally biased region" description="Pro residues" evidence="1">
    <location>
        <begin position="18"/>
        <end position="31"/>
    </location>
</feature>
<keyword evidence="3" id="KW-1185">Reference proteome</keyword>
<gene>
    <name evidence="2" type="ORF">BCR39DRAFT_539410</name>
</gene>
<dbReference type="EMBL" id="MCFC01000042">
    <property type="protein sequence ID" value="ORY26948.1"/>
    <property type="molecule type" value="Genomic_DNA"/>
</dbReference>
<sequence>MGHSAMTGSFRGASNFPSRPPPQTQLPPTPKGPRFRMFVGSDGLRVYDDGRVAQVSVTSIICGDGRVGTTTNFKHGSHVESMVDLEITPGGHRLVTVYHDSVPQSEVVVPPRMMNAYSSMSNAFPSDTRSQDGYHRGRGDGTSYSPLRPEVVVEEDDDLVTYY</sequence>
<organism evidence="2 3">
    <name type="scientific">Naematelia encephala</name>
    <dbReference type="NCBI Taxonomy" id="71784"/>
    <lineage>
        <taxon>Eukaryota</taxon>
        <taxon>Fungi</taxon>
        <taxon>Dikarya</taxon>
        <taxon>Basidiomycota</taxon>
        <taxon>Agaricomycotina</taxon>
        <taxon>Tremellomycetes</taxon>
        <taxon>Tremellales</taxon>
        <taxon>Naemateliaceae</taxon>
        <taxon>Naematelia</taxon>
    </lineage>
</organism>
<proteinExistence type="predicted"/>
<evidence type="ECO:0000313" key="2">
    <source>
        <dbReference type="EMBL" id="ORY26948.1"/>
    </source>
</evidence>
<dbReference type="Proteomes" id="UP000193986">
    <property type="component" value="Unassembled WGS sequence"/>
</dbReference>
<feature type="compositionally biased region" description="Basic and acidic residues" evidence="1">
    <location>
        <begin position="129"/>
        <end position="139"/>
    </location>
</feature>
<protein>
    <submittedName>
        <fullName evidence="2">Uncharacterized protein</fullName>
    </submittedName>
</protein>
<feature type="region of interest" description="Disordered" evidence="1">
    <location>
        <begin position="1"/>
        <end position="33"/>
    </location>
</feature>
<feature type="region of interest" description="Disordered" evidence="1">
    <location>
        <begin position="122"/>
        <end position="151"/>
    </location>
</feature>
<reference evidence="2 3" key="1">
    <citation type="submission" date="2016-07" db="EMBL/GenBank/DDBJ databases">
        <title>Pervasive Adenine N6-methylation of Active Genes in Fungi.</title>
        <authorList>
            <consortium name="DOE Joint Genome Institute"/>
            <person name="Mondo S.J."/>
            <person name="Dannebaum R.O."/>
            <person name="Kuo R.C."/>
            <person name="Labutti K."/>
            <person name="Haridas S."/>
            <person name="Kuo A."/>
            <person name="Salamov A."/>
            <person name="Ahrendt S.R."/>
            <person name="Lipzen A."/>
            <person name="Sullivan W."/>
            <person name="Andreopoulos W.B."/>
            <person name="Clum A."/>
            <person name="Lindquist E."/>
            <person name="Daum C."/>
            <person name="Ramamoorthy G.K."/>
            <person name="Gryganskyi A."/>
            <person name="Culley D."/>
            <person name="Magnuson J.K."/>
            <person name="James T.Y."/>
            <person name="O'Malley M.A."/>
            <person name="Stajich J.E."/>
            <person name="Spatafora J.W."/>
            <person name="Visel A."/>
            <person name="Grigoriev I.V."/>
        </authorList>
    </citation>
    <scope>NUCLEOTIDE SEQUENCE [LARGE SCALE GENOMIC DNA]</scope>
    <source>
        <strain evidence="2 3">68-887.2</strain>
    </source>
</reference>
<dbReference type="AlphaFoldDB" id="A0A1Y2AWK9"/>
<evidence type="ECO:0000313" key="3">
    <source>
        <dbReference type="Proteomes" id="UP000193986"/>
    </source>
</evidence>